<feature type="binding site" evidence="7">
    <location>
        <position position="30"/>
    </location>
    <ligand>
        <name>Ca(2+)</name>
        <dbReference type="ChEBI" id="CHEBI:29108"/>
    </ligand>
</feature>
<dbReference type="InterPro" id="IPR008901">
    <property type="entry name" value="ACER"/>
</dbReference>
<feature type="binding site" evidence="8">
    <location>
        <position position="223"/>
    </location>
    <ligand>
        <name>Zn(2+)</name>
        <dbReference type="ChEBI" id="CHEBI:29105"/>
        <note>catalytic</note>
    </ligand>
</feature>
<keyword evidence="7" id="KW-0106">Calcium</keyword>
<evidence type="ECO:0000256" key="9">
    <source>
        <dbReference type="SAM" id="Phobius"/>
    </source>
</evidence>
<evidence type="ECO:0000313" key="10">
    <source>
        <dbReference type="EMBL" id="ORE11646.1"/>
    </source>
</evidence>
<proteinExistence type="inferred from homology"/>
<dbReference type="GO" id="GO:0046872">
    <property type="term" value="F:metal ion binding"/>
    <property type="evidence" value="ECO:0007669"/>
    <property type="project" value="UniProtKB-KW"/>
</dbReference>
<comment type="cofactor">
    <cofactor evidence="8">
        <name>Zn(2+)</name>
        <dbReference type="ChEBI" id="CHEBI:29105"/>
    </cofactor>
</comment>
<accession>A0A1X0RI09</accession>
<keyword evidence="5 9" id="KW-1133">Transmembrane helix</keyword>
<feature type="binding site" evidence="8">
    <location>
        <position position="219"/>
    </location>
    <ligand>
        <name>Zn(2+)</name>
        <dbReference type="ChEBI" id="CHEBI:29105"/>
        <note>catalytic</note>
    </ligand>
</feature>
<dbReference type="GO" id="GO:0005789">
    <property type="term" value="C:endoplasmic reticulum membrane"/>
    <property type="evidence" value="ECO:0007669"/>
    <property type="project" value="TreeGrafter"/>
</dbReference>
<feature type="binding site" evidence="7">
    <location>
        <position position="21"/>
    </location>
    <ligand>
        <name>Ca(2+)</name>
        <dbReference type="ChEBI" id="CHEBI:29108"/>
    </ligand>
</feature>
<feature type="transmembrane region" description="Helical" evidence="9">
    <location>
        <begin position="220"/>
        <end position="240"/>
    </location>
</feature>
<dbReference type="AlphaFoldDB" id="A0A1X0RI09"/>
<keyword evidence="7" id="KW-0479">Metal-binding</keyword>
<keyword evidence="4" id="KW-0378">Hydrolase</keyword>
<dbReference type="Pfam" id="PF05875">
    <property type="entry name" value="Ceramidase"/>
    <property type="match status" value="1"/>
</dbReference>
<feature type="transmembrane region" description="Helical" evidence="9">
    <location>
        <begin position="87"/>
        <end position="105"/>
    </location>
</feature>
<dbReference type="PANTHER" id="PTHR46187">
    <property type="entry name" value="ALKALINE CERAMIDASE 3"/>
    <property type="match status" value="1"/>
</dbReference>
<evidence type="ECO:0000256" key="6">
    <source>
        <dbReference type="ARBA" id="ARBA00023136"/>
    </source>
</evidence>
<sequence>MSNIDYFWGPATSTIDWCEENYLVSPYLAEFVNTCTNLTFIFLSLFGIYNIFKNGFDASFIIAYLGIILVGFGSWCFHMTLQYEMQLLDELPMIYVACIMVWHIYVADPNYKRNYKLPLGLILYSVIVTYSYLIINNPVFHQVSYALLIFTIVYKSISLQMTVPSHYQEKPALERLLWLSAFGFIIAFILWNIDNQFCTHLRTWRHSVPYLVGTLSELHGWWHIGTALGSYYFVVFCEWVQQVLNNQRYTLHWIGPVCYLRPPEKAKK</sequence>
<feature type="transmembrane region" description="Helical" evidence="9">
    <location>
        <begin position="59"/>
        <end position="81"/>
    </location>
</feature>
<name>A0A1X0RI09_RHIZD</name>
<dbReference type="GO" id="GO:0006672">
    <property type="term" value="P:ceramide metabolic process"/>
    <property type="evidence" value="ECO:0007669"/>
    <property type="project" value="InterPro"/>
</dbReference>
<dbReference type="OrthoDB" id="187171at2759"/>
<feature type="binding site" evidence="7">
    <location>
        <position position="17"/>
    </location>
    <ligand>
        <name>Ca(2+)</name>
        <dbReference type="ChEBI" id="CHEBI:29108"/>
    </ligand>
</feature>
<evidence type="ECO:0000256" key="2">
    <source>
        <dbReference type="ARBA" id="ARBA00009780"/>
    </source>
</evidence>
<evidence type="ECO:0000256" key="7">
    <source>
        <dbReference type="PIRSR" id="PIRSR608901-1"/>
    </source>
</evidence>
<evidence type="ECO:0000256" key="3">
    <source>
        <dbReference type="ARBA" id="ARBA00022692"/>
    </source>
</evidence>
<comment type="similarity">
    <text evidence="2">Belongs to the alkaline ceramidase family.</text>
</comment>
<feature type="binding site" evidence="7">
    <location>
        <position position="19"/>
    </location>
    <ligand>
        <name>Ca(2+)</name>
        <dbReference type="ChEBI" id="CHEBI:29108"/>
    </ligand>
</feature>
<feature type="transmembrane region" description="Helical" evidence="9">
    <location>
        <begin position="141"/>
        <end position="163"/>
    </location>
</feature>
<feature type="transmembrane region" description="Helical" evidence="9">
    <location>
        <begin position="117"/>
        <end position="135"/>
    </location>
</feature>
<feature type="binding site" evidence="8">
    <location>
        <position position="78"/>
    </location>
    <ligand>
        <name>Zn(2+)</name>
        <dbReference type="ChEBI" id="CHEBI:29105"/>
        <note>catalytic</note>
    </ligand>
</feature>
<keyword evidence="3 9" id="KW-0812">Transmembrane</keyword>
<keyword evidence="6 9" id="KW-0472">Membrane</keyword>
<dbReference type="Proteomes" id="UP000242414">
    <property type="component" value="Unassembled WGS sequence"/>
</dbReference>
<protein>
    <submittedName>
        <fullName evidence="10">Alkaline ceramidase 3</fullName>
    </submittedName>
</protein>
<reference evidence="10" key="1">
    <citation type="journal article" date="2016" name="Proc. Natl. Acad. Sci. U.S.A.">
        <title>Lipid metabolic changes in an early divergent fungus govern the establishment of a mutualistic symbiosis with endobacteria.</title>
        <authorList>
            <person name="Lastovetsky O.A."/>
            <person name="Gaspar M.L."/>
            <person name="Mondo S.J."/>
            <person name="LaButti K.M."/>
            <person name="Sandor L."/>
            <person name="Grigoriev I.V."/>
            <person name="Henry S.A."/>
            <person name="Pawlowska T.E."/>
        </authorList>
    </citation>
    <scope>NUCLEOTIDE SEQUENCE [LARGE SCALE GENOMIC DNA]</scope>
    <source>
        <strain evidence="10">ATCC 52814</strain>
    </source>
</reference>
<organism evidence="10">
    <name type="scientific">Rhizopus microsporus var. microsporus</name>
    <dbReference type="NCBI Taxonomy" id="86635"/>
    <lineage>
        <taxon>Eukaryota</taxon>
        <taxon>Fungi</taxon>
        <taxon>Fungi incertae sedis</taxon>
        <taxon>Mucoromycota</taxon>
        <taxon>Mucoromycotina</taxon>
        <taxon>Mucoromycetes</taxon>
        <taxon>Mucorales</taxon>
        <taxon>Mucorineae</taxon>
        <taxon>Rhizopodaceae</taxon>
        <taxon>Rhizopus</taxon>
    </lineage>
</organism>
<dbReference type="VEuPathDB" id="FungiDB:BCV72DRAFT_300635"/>
<feature type="binding site" evidence="7">
    <location>
        <position position="16"/>
    </location>
    <ligand>
        <name>Ca(2+)</name>
        <dbReference type="ChEBI" id="CHEBI:29108"/>
    </ligand>
</feature>
<feature type="transmembrane region" description="Helical" evidence="9">
    <location>
        <begin position="175"/>
        <end position="193"/>
    </location>
</feature>
<evidence type="ECO:0000256" key="1">
    <source>
        <dbReference type="ARBA" id="ARBA00004141"/>
    </source>
</evidence>
<evidence type="ECO:0000256" key="4">
    <source>
        <dbReference type="ARBA" id="ARBA00022801"/>
    </source>
</evidence>
<comment type="subcellular location">
    <subcellularLocation>
        <location evidence="1">Membrane</location>
        <topology evidence="1">Multi-pass membrane protein</topology>
    </subcellularLocation>
</comment>
<dbReference type="GO" id="GO:0016811">
    <property type="term" value="F:hydrolase activity, acting on carbon-nitrogen (but not peptide) bonds, in linear amides"/>
    <property type="evidence" value="ECO:0007669"/>
    <property type="project" value="InterPro"/>
</dbReference>
<keyword evidence="8" id="KW-0862">Zinc</keyword>
<evidence type="ECO:0000256" key="5">
    <source>
        <dbReference type="ARBA" id="ARBA00022989"/>
    </source>
</evidence>
<dbReference type="PANTHER" id="PTHR46187:SF3">
    <property type="entry name" value="ALKALINE CERAMIDASE 3"/>
    <property type="match status" value="1"/>
</dbReference>
<evidence type="ECO:0000256" key="8">
    <source>
        <dbReference type="PIRSR" id="PIRSR608901-2"/>
    </source>
</evidence>
<gene>
    <name evidence="10" type="ORF">BCV72DRAFT_300635</name>
</gene>
<dbReference type="EMBL" id="KV921855">
    <property type="protein sequence ID" value="ORE11646.1"/>
    <property type="molecule type" value="Genomic_DNA"/>
</dbReference>
<feature type="transmembrane region" description="Helical" evidence="9">
    <location>
        <begin position="31"/>
        <end position="52"/>
    </location>
</feature>